<dbReference type="AlphaFoldDB" id="A0A0B1Q3Y8"/>
<dbReference type="Gene3D" id="3.30.70.2970">
    <property type="entry name" value="Protein of unknown function (DUF541), domain 2"/>
    <property type="match status" value="1"/>
</dbReference>
<name>A0A0B1Q3Y8_9HYPH</name>
<evidence type="ECO:0000256" key="1">
    <source>
        <dbReference type="SAM" id="SignalP"/>
    </source>
</evidence>
<evidence type="ECO:0000313" key="3">
    <source>
        <dbReference type="Proteomes" id="UP000030826"/>
    </source>
</evidence>
<dbReference type="RefSeq" id="WP_039190596.1">
    <property type="nucleotide sequence ID" value="NZ_JAQRFV010000011.1"/>
</dbReference>
<dbReference type="Gene3D" id="3.30.110.170">
    <property type="entry name" value="Protein of unknown function (DUF541), domain 1"/>
    <property type="match status" value="1"/>
</dbReference>
<dbReference type="PANTHER" id="PTHR34387">
    <property type="entry name" value="SLR1258 PROTEIN"/>
    <property type="match status" value="1"/>
</dbReference>
<accession>A0A0B1Q3Y8</accession>
<evidence type="ECO:0000313" key="2">
    <source>
        <dbReference type="EMBL" id="KHJ55573.1"/>
    </source>
</evidence>
<feature type="chain" id="PRO_5002063013" description="Periplasmic immunogenic protein" evidence="1">
    <location>
        <begin position="24"/>
        <end position="249"/>
    </location>
</feature>
<proteinExistence type="predicted"/>
<protein>
    <recommendedName>
        <fullName evidence="4">Periplasmic immunogenic protein</fullName>
    </recommendedName>
</protein>
<dbReference type="InterPro" id="IPR052022">
    <property type="entry name" value="26kDa_periplasmic_antigen"/>
</dbReference>
<sequence length="249" mass="26034">MFSKTLALPLAVLLAAVPMAASAQAPDSETRTLTIVGEGRASAAPDIATTTLTVLRNAETAADATRQANEAVSAVTAAMRELGIEGRDLQTVGFSVNPQYQYDNRQDGQPANPPKIVGYEVRNSLSVRVRDIAKVGEVLDKAISLGVNQGGDINFTLDDPAPLADAARRDAIAKARATAEVMAQAAELGLGDIIAISDESYGGRPPMPMPMGAAMRMAAEDSSVPVEAGENTTTARVRIVFELEDAGQQ</sequence>
<feature type="signal peptide" evidence="1">
    <location>
        <begin position="1"/>
        <end position="23"/>
    </location>
</feature>
<evidence type="ECO:0008006" key="4">
    <source>
        <dbReference type="Google" id="ProtNLM"/>
    </source>
</evidence>
<dbReference type="Pfam" id="PF04402">
    <property type="entry name" value="SIMPL"/>
    <property type="match status" value="1"/>
</dbReference>
<dbReference type="PANTHER" id="PTHR34387:SF1">
    <property type="entry name" value="PERIPLASMIC IMMUNOGENIC PROTEIN"/>
    <property type="match status" value="1"/>
</dbReference>
<organism evidence="2 3">
    <name type="scientific">Aureimonas altamirensis</name>
    <dbReference type="NCBI Taxonomy" id="370622"/>
    <lineage>
        <taxon>Bacteria</taxon>
        <taxon>Pseudomonadati</taxon>
        <taxon>Pseudomonadota</taxon>
        <taxon>Alphaproteobacteria</taxon>
        <taxon>Hyphomicrobiales</taxon>
        <taxon>Aurantimonadaceae</taxon>
        <taxon>Aureimonas</taxon>
    </lineage>
</organism>
<dbReference type="EMBL" id="JRFJ01000001">
    <property type="protein sequence ID" value="KHJ55573.1"/>
    <property type="molecule type" value="Genomic_DNA"/>
</dbReference>
<dbReference type="GO" id="GO:0006974">
    <property type="term" value="P:DNA damage response"/>
    <property type="evidence" value="ECO:0007669"/>
    <property type="project" value="TreeGrafter"/>
</dbReference>
<keyword evidence="1" id="KW-0732">Signal</keyword>
<gene>
    <name evidence="2" type="ORF">LA66_02670</name>
</gene>
<comment type="caution">
    <text evidence="2">The sequence shown here is derived from an EMBL/GenBank/DDBJ whole genome shotgun (WGS) entry which is preliminary data.</text>
</comment>
<reference evidence="2 3" key="1">
    <citation type="submission" date="2014-09" db="EMBL/GenBank/DDBJ databases">
        <title>Isolation and characterization of Aurantimonas altamirensis ON-56566 from clinical sample following a dog bite.</title>
        <authorList>
            <person name="Eshaghi A."/>
            <person name="Li A."/>
            <person name="Shahinas D."/>
            <person name="Bahn P."/>
            <person name="Kus J.V."/>
            <person name="Patel S.N."/>
        </authorList>
    </citation>
    <scope>NUCLEOTIDE SEQUENCE [LARGE SCALE GENOMIC DNA]</scope>
    <source>
        <strain evidence="2 3">ON-56566</strain>
    </source>
</reference>
<dbReference type="InterPro" id="IPR007497">
    <property type="entry name" value="SIMPL/DUF541"/>
</dbReference>
<dbReference type="OrthoDB" id="9813144at2"/>
<dbReference type="Proteomes" id="UP000030826">
    <property type="component" value="Unassembled WGS sequence"/>
</dbReference>